<evidence type="ECO:0000313" key="2">
    <source>
        <dbReference type="EMBL" id="GAH44522.1"/>
    </source>
</evidence>
<feature type="domain" description="BetI-type transcriptional repressor C-terminal" evidence="1">
    <location>
        <begin position="30"/>
        <end position="113"/>
    </location>
</feature>
<dbReference type="InterPro" id="IPR036271">
    <property type="entry name" value="Tet_transcr_reg_TetR-rel_C_sf"/>
</dbReference>
<name>X1FHU9_9ZZZZ</name>
<dbReference type="Gene3D" id="1.10.357.10">
    <property type="entry name" value="Tetracycline Repressor, domain 2"/>
    <property type="match status" value="1"/>
</dbReference>
<proteinExistence type="predicted"/>
<dbReference type="InterPro" id="IPR039538">
    <property type="entry name" value="BetI_C"/>
</dbReference>
<sequence>DYIKSVQDSSKNMQELFINIATKARPVFVEASEQLPIFLELWIKASRDPELKKRTIAFYKRYLDFFKKVIDESISKGIVREVDSGAASRIIMAVAVGLMMQGLLDPGGADWDRVAGESSAILIGGLTSDRLAGRKSKRKN</sequence>
<organism evidence="2">
    <name type="scientific">marine sediment metagenome</name>
    <dbReference type="NCBI Taxonomy" id="412755"/>
    <lineage>
        <taxon>unclassified sequences</taxon>
        <taxon>metagenomes</taxon>
        <taxon>ecological metagenomes</taxon>
    </lineage>
</organism>
<comment type="caution">
    <text evidence="2">The sequence shown here is derived from an EMBL/GenBank/DDBJ whole genome shotgun (WGS) entry which is preliminary data.</text>
</comment>
<feature type="non-terminal residue" evidence="2">
    <location>
        <position position="1"/>
    </location>
</feature>
<dbReference type="AlphaFoldDB" id="X1FHU9"/>
<dbReference type="SUPFAM" id="SSF48498">
    <property type="entry name" value="Tetracyclin repressor-like, C-terminal domain"/>
    <property type="match status" value="1"/>
</dbReference>
<gene>
    <name evidence="2" type="ORF">S03H2_19262</name>
</gene>
<dbReference type="EMBL" id="BARU01010047">
    <property type="protein sequence ID" value="GAH44522.1"/>
    <property type="molecule type" value="Genomic_DNA"/>
</dbReference>
<dbReference type="Pfam" id="PF13977">
    <property type="entry name" value="TetR_C_6"/>
    <property type="match status" value="1"/>
</dbReference>
<accession>X1FHU9</accession>
<protein>
    <recommendedName>
        <fullName evidence="1">BetI-type transcriptional repressor C-terminal domain-containing protein</fullName>
    </recommendedName>
</protein>
<evidence type="ECO:0000259" key="1">
    <source>
        <dbReference type="Pfam" id="PF13977"/>
    </source>
</evidence>
<reference evidence="2" key="1">
    <citation type="journal article" date="2014" name="Front. Microbiol.">
        <title>High frequency of phylogenetically diverse reductive dehalogenase-homologous genes in deep subseafloor sedimentary metagenomes.</title>
        <authorList>
            <person name="Kawai M."/>
            <person name="Futagami T."/>
            <person name="Toyoda A."/>
            <person name="Takaki Y."/>
            <person name="Nishi S."/>
            <person name="Hori S."/>
            <person name="Arai W."/>
            <person name="Tsubouchi T."/>
            <person name="Morono Y."/>
            <person name="Uchiyama I."/>
            <person name="Ito T."/>
            <person name="Fujiyama A."/>
            <person name="Inagaki F."/>
            <person name="Takami H."/>
        </authorList>
    </citation>
    <scope>NUCLEOTIDE SEQUENCE</scope>
    <source>
        <strain evidence="2">Expedition CK06-06</strain>
    </source>
</reference>